<dbReference type="Gene3D" id="2.60.120.10">
    <property type="entry name" value="Jelly Rolls"/>
    <property type="match status" value="2"/>
</dbReference>
<evidence type="ECO:0000256" key="5">
    <source>
        <dbReference type="ARBA" id="ARBA00022723"/>
    </source>
</evidence>
<name>A0ABP4W2D0_9ACTN</name>
<dbReference type="PIRSF" id="PIRSF001480">
    <property type="entry name" value="Mannose-6-phosphate_isomerase"/>
    <property type="match status" value="1"/>
</dbReference>
<dbReference type="InterPro" id="IPR014710">
    <property type="entry name" value="RmlC-like_jellyroll"/>
</dbReference>
<sequence length="414" mass="42892">MHLLRTSIRPYAWGSRTVIAELQGRPSPAEGPEAELWVGAHPSAPSRLPAPDASAAEVALDEAIRADPAGLLGAPVVARFGARLPYLLKFLAAERPLSLQVHPDPAQAAAGYAAEEAAGIPLGAPQRNYPDASHKPELLVAVTEFEALCGFRPSAEAAQVLGAFNVPQLRPVVDALAGPGDEASALRTAVHLLMDWPVAERAGLVSAVAGAAAGAAAGAVAGGRASWGDRPAGGRVAAAFGLAARLAEGYPADVGVIVALLLNHVRLRPGEAVWMPAGNLHAYVRGAGIEVMAASDNVLRGGLTAKHVDVPELLRVLRFEALRDPIMRPVKVDDQVTTWSTPAEEFRLFSAEVAGRVTLPDDGPRSIICTRGRVTLTARDERLDLLAGQAAFVPAGLPAVAATGTATLFQAGTP</sequence>
<evidence type="ECO:0000256" key="4">
    <source>
        <dbReference type="ARBA" id="ARBA00011956"/>
    </source>
</evidence>
<evidence type="ECO:0000256" key="7">
    <source>
        <dbReference type="ARBA" id="ARBA00023235"/>
    </source>
</evidence>
<gene>
    <name evidence="9" type="primary">manA</name>
    <name evidence="9" type="ORF">GCM10009681_15840</name>
</gene>
<evidence type="ECO:0000256" key="3">
    <source>
        <dbReference type="ARBA" id="ARBA00010772"/>
    </source>
</evidence>
<evidence type="ECO:0000256" key="2">
    <source>
        <dbReference type="ARBA" id="ARBA00001947"/>
    </source>
</evidence>
<comment type="catalytic activity">
    <reaction evidence="1">
        <text>D-mannose 6-phosphate = D-fructose 6-phosphate</text>
        <dbReference type="Rhea" id="RHEA:12356"/>
        <dbReference type="ChEBI" id="CHEBI:58735"/>
        <dbReference type="ChEBI" id="CHEBI:61527"/>
        <dbReference type="EC" id="5.3.1.8"/>
    </reaction>
</comment>
<evidence type="ECO:0000313" key="10">
    <source>
        <dbReference type="Proteomes" id="UP001500655"/>
    </source>
</evidence>
<dbReference type="InterPro" id="IPR001250">
    <property type="entry name" value="Man6P_Isoase-1"/>
</dbReference>
<dbReference type="PANTHER" id="PTHR10309:SF0">
    <property type="entry name" value="MANNOSE-6-PHOSPHATE ISOMERASE"/>
    <property type="match status" value="1"/>
</dbReference>
<proteinExistence type="inferred from homology"/>
<comment type="caution">
    <text evidence="9">The sequence shown here is derived from an EMBL/GenBank/DDBJ whole genome shotgun (WGS) entry which is preliminary data.</text>
</comment>
<dbReference type="EMBL" id="BAAALS010000006">
    <property type="protein sequence ID" value="GAA1745718.1"/>
    <property type="molecule type" value="Genomic_DNA"/>
</dbReference>
<dbReference type="EC" id="5.3.1.8" evidence="4"/>
<feature type="domain" description="Phosphomannose isomerase type I catalytic" evidence="8">
    <location>
        <begin position="4"/>
        <end position="153"/>
    </location>
</feature>
<evidence type="ECO:0000256" key="6">
    <source>
        <dbReference type="ARBA" id="ARBA00022833"/>
    </source>
</evidence>
<dbReference type="RefSeq" id="WP_344078490.1">
    <property type="nucleotide sequence ID" value="NZ_BAAALS010000006.1"/>
</dbReference>
<keyword evidence="7 9" id="KW-0413">Isomerase</keyword>
<dbReference type="Gene3D" id="1.10.441.10">
    <property type="entry name" value="Phosphomannose Isomerase, domain 2"/>
    <property type="match status" value="1"/>
</dbReference>
<keyword evidence="10" id="KW-1185">Reference proteome</keyword>
<evidence type="ECO:0000313" key="9">
    <source>
        <dbReference type="EMBL" id="GAA1745718.1"/>
    </source>
</evidence>
<keyword evidence="6" id="KW-0862">Zinc</keyword>
<dbReference type="NCBIfam" id="TIGR00218">
    <property type="entry name" value="manA"/>
    <property type="match status" value="1"/>
</dbReference>
<dbReference type="Proteomes" id="UP001500655">
    <property type="component" value="Unassembled WGS sequence"/>
</dbReference>
<dbReference type="SUPFAM" id="SSF51182">
    <property type="entry name" value="RmlC-like cupins"/>
    <property type="match status" value="1"/>
</dbReference>
<dbReference type="GO" id="GO:0016853">
    <property type="term" value="F:isomerase activity"/>
    <property type="evidence" value="ECO:0007669"/>
    <property type="project" value="UniProtKB-KW"/>
</dbReference>
<dbReference type="InterPro" id="IPR011051">
    <property type="entry name" value="RmlC_Cupin_sf"/>
</dbReference>
<reference evidence="10" key="1">
    <citation type="journal article" date="2019" name="Int. J. Syst. Evol. Microbiol.">
        <title>The Global Catalogue of Microorganisms (GCM) 10K type strain sequencing project: providing services to taxonomists for standard genome sequencing and annotation.</title>
        <authorList>
            <consortium name="The Broad Institute Genomics Platform"/>
            <consortium name="The Broad Institute Genome Sequencing Center for Infectious Disease"/>
            <person name="Wu L."/>
            <person name="Ma J."/>
        </authorList>
    </citation>
    <scope>NUCLEOTIDE SEQUENCE [LARGE SCALE GENOMIC DNA]</scope>
    <source>
        <strain evidence="10">JCM 13249</strain>
    </source>
</reference>
<comment type="cofactor">
    <cofactor evidence="2">
        <name>Zn(2+)</name>
        <dbReference type="ChEBI" id="CHEBI:29105"/>
    </cofactor>
</comment>
<dbReference type="InterPro" id="IPR046457">
    <property type="entry name" value="PMI_typeI_cat"/>
</dbReference>
<dbReference type="InterPro" id="IPR016305">
    <property type="entry name" value="Mannose-6-P_Isomerase"/>
</dbReference>
<evidence type="ECO:0000259" key="8">
    <source>
        <dbReference type="Pfam" id="PF20511"/>
    </source>
</evidence>
<accession>A0ABP4W2D0</accession>
<evidence type="ECO:0000256" key="1">
    <source>
        <dbReference type="ARBA" id="ARBA00000757"/>
    </source>
</evidence>
<dbReference type="Pfam" id="PF20511">
    <property type="entry name" value="PMI_typeI_cat"/>
    <property type="match status" value="1"/>
</dbReference>
<protein>
    <recommendedName>
        <fullName evidence="4">mannose-6-phosphate isomerase</fullName>
        <ecNumber evidence="4">5.3.1.8</ecNumber>
    </recommendedName>
</protein>
<dbReference type="PANTHER" id="PTHR10309">
    <property type="entry name" value="MANNOSE-6-PHOSPHATE ISOMERASE"/>
    <property type="match status" value="1"/>
</dbReference>
<organism evidence="9 10">
    <name type="scientific">Luedemannella helvata</name>
    <dbReference type="NCBI Taxonomy" id="349315"/>
    <lineage>
        <taxon>Bacteria</taxon>
        <taxon>Bacillati</taxon>
        <taxon>Actinomycetota</taxon>
        <taxon>Actinomycetes</taxon>
        <taxon>Micromonosporales</taxon>
        <taxon>Micromonosporaceae</taxon>
        <taxon>Luedemannella</taxon>
    </lineage>
</organism>
<dbReference type="PRINTS" id="PR00714">
    <property type="entry name" value="MAN6PISMRASE"/>
</dbReference>
<dbReference type="CDD" id="cd07011">
    <property type="entry name" value="cupin_PMI_type_I_N"/>
    <property type="match status" value="1"/>
</dbReference>
<keyword evidence="5" id="KW-0479">Metal-binding</keyword>
<comment type="similarity">
    <text evidence="3">Belongs to the mannose-6-phosphate isomerase type 1 family.</text>
</comment>